<name>A0A101GSV1_9EURY</name>
<evidence type="ECO:0000313" key="7">
    <source>
        <dbReference type="Proteomes" id="UP000054323"/>
    </source>
</evidence>
<dbReference type="Pfam" id="PF02436">
    <property type="entry name" value="PYC_OADA"/>
    <property type="match status" value="1"/>
</dbReference>
<dbReference type="Gene3D" id="3.20.20.70">
    <property type="entry name" value="Aldolase class I"/>
    <property type="match status" value="1"/>
</dbReference>
<keyword evidence="5" id="KW-0670">Pyruvate</keyword>
<evidence type="ECO:0000313" key="5">
    <source>
        <dbReference type="EMBL" id="KUK63861.1"/>
    </source>
</evidence>
<dbReference type="EMBL" id="LGGD01000003">
    <property type="protein sequence ID" value="KUK63861.1"/>
    <property type="molecule type" value="Genomic_DNA"/>
</dbReference>
<sequence>MNFLEALSISSQPFEVQNSMCAAKFDSLNITDTTLRDAHQSLIATRLRTEDMLPLARAIDPAGFFSVEAWGGATFDSCIRFLNDDPWDRLRMLKAELKHTPIQMLLRGQNLVGYRHYPDDVVEKFVEASARNGVDIFRVFDALNDIRNMKKAMEEVKNVGAHLQGAISYTTSPVHSVATFIDMAQELYTLGCDSICIKDMAGLIMPHDARDLIAGIKKTADVKVCLHSHCTSGVAPLSYQAAIDAGVDILDTAMSPFAFGTSQPPTESIVASVSGTPRDTGIDLITLRNVRNICREMREKYEPLFSAITDRVDSDVLIYQLPGGMISNLVSQLKEQNALDRLDDVFHEVPRVRKDLGYPPLVTPTSQIVGTQAVFNVLMDGERYRNVTREVKDYVLGLYGRSPAPISPEVRALIVGDEEPVTVRPADLLEPIYEQMRAQAVEQGLVTRDEDVLTYILYPSIAPSFLRGERQAEVIPEAAAPAGPVGVADFPRSMEVEVDGEIFSVRIITVEGDSVGASVSAPSAKERIPRGEVAGGVKSNMQGMVLKVMFPRGSTVKKGDTLIVLEAMKMENPIRSPRDGTVSEIFVDAGDVVQNGDVLMVIE</sequence>
<comment type="caution">
    <text evidence="5">The sequence shown here is derived from an EMBL/GenBank/DDBJ whole genome shotgun (WGS) entry which is preliminary data.</text>
</comment>
<dbReference type="NCBIfam" id="NF006761">
    <property type="entry name" value="PRK09282.1"/>
    <property type="match status" value="1"/>
</dbReference>
<dbReference type="InterPro" id="IPR011053">
    <property type="entry name" value="Single_hybrid_motif"/>
</dbReference>
<dbReference type="InterPro" id="IPR013785">
    <property type="entry name" value="Aldolase_TIM"/>
</dbReference>
<evidence type="ECO:0000259" key="3">
    <source>
        <dbReference type="PROSITE" id="PS50968"/>
    </source>
</evidence>
<dbReference type="PROSITE" id="PS50968">
    <property type="entry name" value="BIOTINYL_LIPOYL"/>
    <property type="match status" value="1"/>
</dbReference>
<evidence type="ECO:0000313" key="6">
    <source>
        <dbReference type="EMBL" id="KUL05605.1"/>
    </source>
</evidence>
<feature type="domain" description="Lipoyl-binding" evidence="3">
    <location>
        <begin position="523"/>
        <end position="603"/>
    </location>
</feature>
<feature type="domain" description="Pyruvate carboxyltransferase" evidence="4">
    <location>
        <begin position="28"/>
        <end position="288"/>
    </location>
</feature>
<dbReference type="EMBL" id="LGHE01000005">
    <property type="protein sequence ID" value="KUL05605.1"/>
    <property type="molecule type" value="Genomic_DNA"/>
</dbReference>
<dbReference type="CDD" id="cd07937">
    <property type="entry name" value="DRE_TIM_PC_TC_5S"/>
    <property type="match status" value="1"/>
</dbReference>
<dbReference type="InterPro" id="IPR055268">
    <property type="entry name" value="PCB-like"/>
</dbReference>
<dbReference type="PROSITE" id="PS00188">
    <property type="entry name" value="BIOTIN"/>
    <property type="match status" value="1"/>
</dbReference>
<dbReference type="Pfam" id="PF00364">
    <property type="entry name" value="Biotin_lipoyl"/>
    <property type="match status" value="1"/>
</dbReference>
<dbReference type="InterPro" id="IPR000891">
    <property type="entry name" value="PYR_CT"/>
</dbReference>
<accession>A0A101GSV1</accession>
<dbReference type="PANTHER" id="PTHR43778:SF2">
    <property type="entry name" value="PYRUVATE CARBOXYLASE, MITOCHONDRIAL"/>
    <property type="match status" value="1"/>
</dbReference>
<keyword evidence="2" id="KW-0092">Biotin</keyword>
<dbReference type="FunFam" id="2.40.50.100:FF:000003">
    <property type="entry name" value="Acetyl-CoA carboxylase biotin carboxyl carrier protein"/>
    <property type="match status" value="1"/>
</dbReference>
<comment type="cofactor">
    <cofactor evidence="1">
        <name>Co(2+)</name>
        <dbReference type="ChEBI" id="CHEBI:48828"/>
    </cofactor>
</comment>
<dbReference type="GO" id="GO:0004736">
    <property type="term" value="F:pyruvate carboxylase activity"/>
    <property type="evidence" value="ECO:0007669"/>
    <property type="project" value="UniProtKB-ARBA"/>
</dbReference>
<dbReference type="SUPFAM" id="SSF51569">
    <property type="entry name" value="Aldolase"/>
    <property type="match status" value="1"/>
</dbReference>
<dbReference type="Proteomes" id="UP000054323">
    <property type="component" value="Unassembled WGS sequence"/>
</dbReference>
<protein>
    <submittedName>
        <fullName evidence="5">Pyruvate carboxylase subunit B</fullName>
    </submittedName>
</protein>
<evidence type="ECO:0000256" key="2">
    <source>
        <dbReference type="ARBA" id="ARBA00023267"/>
    </source>
</evidence>
<organism evidence="5 7">
    <name type="scientific">Methanoculleus marisnigri</name>
    <dbReference type="NCBI Taxonomy" id="2198"/>
    <lineage>
        <taxon>Archaea</taxon>
        <taxon>Methanobacteriati</taxon>
        <taxon>Methanobacteriota</taxon>
        <taxon>Stenosarchaea group</taxon>
        <taxon>Methanomicrobia</taxon>
        <taxon>Methanomicrobiales</taxon>
        <taxon>Methanomicrobiaceae</taxon>
        <taxon>Methanoculleus</taxon>
    </lineage>
</organism>
<evidence type="ECO:0000313" key="8">
    <source>
        <dbReference type="Proteomes" id="UP000054598"/>
    </source>
</evidence>
<dbReference type="CDD" id="cd06850">
    <property type="entry name" value="biotinyl_domain"/>
    <property type="match status" value="1"/>
</dbReference>
<dbReference type="InterPro" id="IPR003379">
    <property type="entry name" value="Carboxylase_cons_dom"/>
</dbReference>
<dbReference type="Pfam" id="PF00682">
    <property type="entry name" value="HMGL-like"/>
    <property type="match status" value="1"/>
</dbReference>
<dbReference type="PATRIC" id="fig|2198.3.peg.1781"/>
<gene>
    <name evidence="5" type="ORF">XD82_0056</name>
    <name evidence="6" type="ORF">XE10_0088</name>
</gene>
<evidence type="ECO:0000256" key="1">
    <source>
        <dbReference type="ARBA" id="ARBA00001941"/>
    </source>
</evidence>
<dbReference type="Gene3D" id="2.40.50.100">
    <property type="match status" value="1"/>
</dbReference>
<dbReference type="GO" id="GO:0006094">
    <property type="term" value="P:gluconeogenesis"/>
    <property type="evidence" value="ECO:0007669"/>
    <property type="project" value="TreeGrafter"/>
</dbReference>
<dbReference type="GO" id="GO:0005737">
    <property type="term" value="C:cytoplasm"/>
    <property type="evidence" value="ECO:0007669"/>
    <property type="project" value="TreeGrafter"/>
</dbReference>
<dbReference type="SUPFAM" id="SSF89000">
    <property type="entry name" value="post-HMGL domain-like"/>
    <property type="match status" value="1"/>
</dbReference>
<reference evidence="7 8" key="2">
    <citation type="journal article" date="2015" name="MBio">
        <title>Genome-Resolved Metagenomic Analysis Reveals Roles for Candidate Phyla and Other Microbial Community Members in Biogeochemical Transformations in Oil Reservoirs.</title>
        <authorList>
            <person name="Hu P."/>
            <person name="Tom L."/>
            <person name="Singh A."/>
            <person name="Thomas B.C."/>
            <person name="Baker B.J."/>
            <person name="Piceno Y.M."/>
            <person name="Andersen G.L."/>
            <person name="Banfield J.F."/>
        </authorList>
    </citation>
    <scope>NUCLEOTIDE SEQUENCE [LARGE SCALE GENOMIC DNA]</scope>
</reference>
<dbReference type="SUPFAM" id="SSF51230">
    <property type="entry name" value="Single hybrid motif"/>
    <property type="match status" value="1"/>
</dbReference>
<dbReference type="Proteomes" id="UP000054598">
    <property type="component" value="Unassembled WGS sequence"/>
</dbReference>
<evidence type="ECO:0000259" key="4">
    <source>
        <dbReference type="PROSITE" id="PS50991"/>
    </source>
</evidence>
<dbReference type="PROSITE" id="PS50991">
    <property type="entry name" value="PYR_CT"/>
    <property type="match status" value="1"/>
</dbReference>
<dbReference type="InterPro" id="IPR000089">
    <property type="entry name" value="Biotin_lipoyl"/>
</dbReference>
<dbReference type="AlphaFoldDB" id="A0A101GSV1"/>
<dbReference type="InterPro" id="IPR001882">
    <property type="entry name" value="Biotin_BS"/>
</dbReference>
<proteinExistence type="predicted"/>
<reference evidence="5" key="1">
    <citation type="journal article" date="2015" name="MBio">
        <title>Genome-resolved metagenomic analysis reveals roles for candidate phyla and other microbial community members in biogeochemical transformations in oil reservoirs.</title>
        <authorList>
            <person name="Hu P."/>
            <person name="Tom L."/>
            <person name="Singh A."/>
            <person name="Thomas B.C."/>
            <person name="Baker B.J."/>
            <person name="Piceno Y.M."/>
            <person name="Andersen G.L."/>
            <person name="Banfield J.F."/>
        </authorList>
    </citation>
    <scope>NUCLEOTIDE SEQUENCE [LARGE SCALE GENOMIC DNA]</scope>
    <source>
        <strain evidence="5">62_101</strain>
        <strain evidence="6">63_41</strain>
    </source>
</reference>
<dbReference type="PANTHER" id="PTHR43778">
    <property type="entry name" value="PYRUVATE CARBOXYLASE"/>
    <property type="match status" value="1"/>
</dbReference>